<dbReference type="EMBL" id="ASJR01000011">
    <property type="protein sequence ID" value="ERP31566.1"/>
    <property type="molecule type" value="Genomic_DNA"/>
</dbReference>
<evidence type="ECO:0000313" key="3">
    <source>
        <dbReference type="Proteomes" id="UP000017148"/>
    </source>
</evidence>
<gene>
    <name evidence="2" type="ORF">CALK_1429</name>
</gene>
<sequence>MQEKQGRCIHPQKSKKEDHSSFLQI</sequence>
<organism evidence="2 3">
    <name type="scientific">Chitinivibrio alkaliphilus ACht1</name>
    <dbReference type="NCBI Taxonomy" id="1313304"/>
    <lineage>
        <taxon>Bacteria</taxon>
        <taxon>Pseudomonadati</taxon>
        <taxon>Fibrobacterota</taxon>
        <taxon>Chitinivibrionia</taxon>
        <taxon>Chitinivibrionales</taxon>
        <taxon>Chitinivibrionaceae</taxon>
        <taxon>Chitinivibrio</taxon>
    </lineage>
</organism>
<keyword evidence="3" id="KW-1185">Reference proteome</keyword>
<dbReference type="AlphaFoldDB" id="U7D7L0"/>
<feature type="compositionally biased region" description="Basic and acidic residues" evidence="1">
    <location>
        <begin position="14"/>
        <end position="25"/>
    </location>
</feature>
<evidence type="ECO:0000313" key="2">
    <source>
        <dbReference type="EMBL" id="ERP31566.1"/>
    </source>
</evidence>
<proteinExistence type="predicted"/>
<dbReference type="Proteomes" id="UP000017148">
    <property type="component" value="Unassembled WGS sequence"/>
</dbReference>
<accession>U7D7L0</accession>
<reference evidence="2 3" key="1">
    <citation type="journal article" date="2013" name="Environ. Microbiol.">
        <title>Genome analysis of Chitinivibrio alkaliphilus gen. nov., sp. nov., a novel extremely haloalkaliphilic anaerobic chitinolytic bacterium from the candidate phylum Termite Group 3.</title>
        <authorList>
            <person name="Sorokin D.Y."/>
            <person name="Gumerov V.M."/>
            <person name="Rakitin A.L."/>
            <person name="Beletsky A.V."/>
            <person name="Damste J.S."/>
            <person name="Muyzer G."/>
            <person name="Mardanov A.V."/>
            <person name="Ravin N.V."/>
        </authorList>
    </citation>
    <scope>NUCLEOTIDE SEQUENCE [LARGE SCALE GENOMIC DNA]</scope>
    <source>
        <strain evidence="2 3">ACht1</strain>
    </source>
</reference>
<feature type="region of interest" description="Disordered" evidence="1">
    <location>
        <begin position="1"/>
        <end position="25"/>
    </location>
</feature>
<protein>
    <submittedName>
        <fullName evidence="2">Uncharacterized protein</fullName>
    </submittedName>
</protein>
<name>U7D7L0_9BACT</name>
<comment type="caution">
    <text evidence="2">The sequence shown here is derived from an EMBL/GenBank/DDBJ whole genome shotgun (WGS) entry which is preliminary data.</text>
</comment>
<dbReference type="STRING" id="1313304.CALK_1429"/>
<evidence type="ECO:0000256" key="1">
    <source>
        <dbReference type="SAM" id="MobiDB-lite"/>
    </source>
</evidence>